<protein>
    <submittedName>
        <fullName evidence="2">Uncharacterized protein</fullName>
    </submittedName>
</protein>
<dbReference type="STRING" id="1527444.ucyna2_00654"/>
<feature type="transmembrane region" description="Helical" evidence="1">
    <location>
        <begin position="6"/>
        <end position="27"/>
    </location>
</feature>
<dbReference type="Proteomes" id="UP000028922">
    <property type="component" value="Unassembled WGS sequence"/>
</dbReference>
<keyword evidence="1" id="KW-0812">Transmembrane</keyword>
<name>A0A086CGZ6_9CHRO</name>
<reference evidence="2 3" key="1">
    <citation type="submission" date="2014-08" db="EMBL/GenBank/DDBJ databases">
        <title>Comparative genomics reveals surprising divergence of two closely related strains of uncultivated UCYN-A cyanobacteria.</title>
        <authorList>
            <person name="Bombar D."/>
            <person name="Heller P."/>
            <person name="Sanchez-Baracaldo P."/>
            <person name="Carter B.J."/>
            <person name="Zert J.P."/>
        </authorList>
    </citation>
    <scope>NUCLEOTIDE SEQUENCE [LARGE SCALE GENOMIC DNA]</scope>
</reference>
<organism evidence="2 3">
    <name type="scientific">Candidatus Atelocyanobacterium thalassa isolate SIO64986</name>
    <dbReference type="NCBI Taxonomy" id="1527444"/>
    <lineage>
        <taxon>Bacteria</taxon>
        <taxon>Bacillati</taxon>
        <taxon>Cyanobacteriota</taxon>
        <taxon>Cyanophyceae</taxon>
        <taxon>Oscillatoriophycideae</taxon>
        <taxon>Chroococcales</taxon>
        <taxon>Aphanothecaceae</taxon>
        <taxon>Candidatus Atelocyanobacterium</taxon>
        <taxon>Candidatus Atelocyanobacterium thalassae</taxon>
    </lineage>
</organism>
<keyword evidence="1" id="KW-1133">Transmembrane helix</keyword>
<comment type="caution">
    <text evidence="2">The sequence shown here is derived from an EMBL/GenBank/DDBJ whole genome shotgun (WGS) entry which is preliminary data.</text>
</comment>
<sequence>MTVDQLLLLIALLSPGILLSAFVMGSFSRGG</sequence>
<dbReference type="EMBL" id="JPSP01000006">
    <property type="protein sequence ID" value="KFF41460.1"/>
    <property type="molecule type" value="Genomic_DNA"/>
</dbReference>
<evidence type="ECO:0000313" key="3">
    <source>
        <dbReference type="Proteomes" id="UP000028922"/>
    </source>
</evidence>
<dbReference type="AlphaFoldDB" id="A0A086CGZ6"/>
<evidence type="ECO:0000256" key="1">
    <source>
        <dbReference type="SAM" id="Phobius"/>
    </source>
</evidence>
<evidence type="ECO:0000313" key="2">
    <source>
        <dbReference type="EMBL" id="KFF41460.1"/>
    </source>
</evidence>
<proteinExistence type="predicted"/>
<keyword evidence="1" id="KW-0472">Membrane</keyword>
<gene>
    <name evidence="2" type="ORF">ucyna2_00654</name>
</gene>
<accession>A0A086CGZ6</accession>